<organism evidence="2 3">
    <name type="scientific">Pyronema omphalodes (strain CBS 100304)</name>
    <name type="common">Pyronema confluens</name>
    <dbReference type="NCBI Taxonomy" id="1076935"/>
    <lineage>
        <taxon>Eukaryota</taxon>
        <taxon>Fungi</taxon>
        <taxon>Dikarya</taxon>
        <taxon>Ascomycota</taxon>
        <taxon>Pezizomycotina</taxon>
        <taxon>Pezizomycetes</taxon>
        <taxon>Pezizales</taxon>
        <taxon>Pyronemataceae</taxon>
        <taxon>Pyronema</taxon>
    </lineage>
</organism>
<feature type="compositionally biased region" description="Basic and acidic residues" evidence="1">
    <location>
        <begin position="59"/>
        <end position="73"/>
    </location>
</feature>
<keyword evidence="3" id="KW-1185">Reference proteome</keyword>
<accession>U4LK00</accession>
<evidence type="ECO:0000313" key="3">
    <source>
        <dbReference type="Proteomes" id="UP000018144"/>
    </source>
</evidence>
<sequence>MPPGNGKRQHHCPINGCKKVGFCDKHQTYCEYNHERFEFLTSQNCMKCELKKIHEDARKRKEKEKAAEKEAKAARRKTLTC</sequence>
<dbReference type="Proteomes" id="UP000018144">
    <property type="component" value="Unassembled WGS sequence"/>
</dbReference>
<protein>
    <submittedName>
        <fullName evidence="2">Uncharacterized protein</fullName>
    </submittedName>
</protein>
<name>U4LK00_PYROM</name>
<dbReference type="AlphaFoldDB" id="U4LK00"/>
<evidence type="ECO:0000313" key="2">
    <source>
        <dbReference type="EMBL" id="CCX32414.1"/>
    </source>
</evidence>
<dbReference type="EMBL" id="HF935844">
    <property type="protein sequence ID" value="CCX32414.1"/>
    <property type="molecule type" value="Genomic_DNA"/>
</dbReference>
<proteinExistence type="predicted"/>
<reference evidence="2 3" key="1">
    <citation type="journal article" date="2013" name="PLoS Genet.">
        <title>The genome and development-dependent transcriptomes of Pyronema confluens: a window into fungal evolution.</title>
        <authorList>
            <person name="Traeger S."/>
            <person name="Altegoer F."/>
            <person name="Freitag M."/>
            <person name="Gabaldon T."/>
            <person name="Kempken F."/>
            <person name="Kumar A."/>
            <person name="Marcet-Houben M."/>
            <person name="Poggeler S."/>
            <person name="Stajich J.E."/>
            <person name="Nowrousian M."/>
        </authorList>
    </citation>
    <scope>NUCLEOTIDE SEQUENCE [LARGE SCALE GENOMIC DNA]</scope>
    <source>
        <strain evidence="3">CBS 100304</strain>
        <tissue evidence="2">Vegetative mycelium</tissue>
    </source>
</reference>
<gene>
    <name evidence="2" type="ORF">PCON_13063</name>
</gene>
<evidence type="ECO:0000256" key="1">
    <source>
        <dbReference type="SAM" id="MobiDB-lite"/>
    </source>
</evidence>
<feature type="region of interest" description="Disordered" evidence="1">
    <location>
        <begin position="59"/>
        <end position="81"/>
    </location>
</feature>